<sequence>MFRHVTVAQRPRPNIPNREKLFGSDCIRL</sequence>
<gene>
    <name evidence="1" type="ordered locus">Rmet_6577</name>
</gene>
<keyword evidence="2" id="KW-1185">Reference proteome</keyword>
<name>D3DY09_CUPMC</name>
<organism evidence="1 2">
    <name type="scientific">Cupriavidus metallidurans (strain ATCC 43123 / DSM 2839 / NBRC 102507 / CH34)</name>
    <name type="common">Ralstonia metallidurans</name>
    <dbReference type="NCBI Taxonomy" id="266264"/>
    <lineage>
        <taxon>Bacteria</taxon>
        <taxon>Pseudomonadati</taxon>
        <taxon>Pseudomonadota</taxon>
        <taxon>Betaproteobacteria</taxon>
        <taxon>Burkholderiales</taxon>
        <taxon>Burkholderiaceae</taxon>
        <taxon>Cupriavidus</taxon>
    </lineage>
</organism>
<dbReference type="EMBL" id="CP000352">
    <property type="protein sequence ID" value="ADC45179.1"/>
    <property type="molecule type" value="Genomic_DNA"/>
</dbReference>
<dbReference type="Proteomes" id="UP000002429">
    <property type="component" value="Chromosome"/>
</dbReference>
<dbReference type="HOGENOM" id="CLU_3410023_0_0_4"/>
<accession>D3DY09</accession>
<evidence type="ECO:0000313" key="2">
    <source>
        <dbReference type="Proteomes" id="UP000002429"/>
    </source>
</evidence>
<protein>
    <submittedName>
        <fullName evidence="1">Uncharacterized protein</fullName>
    </submittedName>
</protein>
<dbReference type="KEGG" id="rme:Rmet_6577"/>
<dbReference type="AlphaFoldDB" id="D3DY09"/>
<reference evidence="2" key="1">
    <citation type="journal article" date="2010" name="PLoS ONE">
        <title>The complete genome sequence of Cupriavidus metallidurans strain CH34, a master survivalist in harsh and anthropogenic environments.</title>
        <authorList>
            <person name="Janssen P.J."/>
            <person name="Van Houdt R."/>
            <person name="Moors H."/>
            <person name="Monsieurs P."/>
            <person name="Morin N."/>
            <person name="Michaux A."/>
            <person name="Benotmane M.A."/>
            <person name="Leys N."/>
            <person name="Vallaeys T."/>
            <person name="Lapidus A."/>
            <person name="Monchy S."/>
            <person name="Medigue C."/>
            <person name="Taghavi S."/>
            <person name="McCorkle S."/>
            <person name="Dunn J."/>
            <person name="van der Lelie D."/>
            <person name="Mergeay M."/>
        </authorList>
    </citation>
    <scope>NUCLEOTIDE SEQUENCE [LARGE SCALE GENOMIC DNA]</scope>
    <source>
        <strain evidence="2">ATCC 43123 / DSM 2839 / NBRC 102507 / CH34</strain>
    </source>
</reference>
<proteinExistence type="predicted"/>
<evidence type="ECO:0000313" key="1">
    <source>
        <dbReference type="EMBL" id="ADC45179.1"/>
    </source>
</evidence>